<reference evidence="14 15" key="1">
    <citation type="submission" date="2018-06" db="EMBL/GenBank/DDBJ databases">
        <title>Mutators as drivers of adaptation in pathogenic bacteria and a risk factor for host jumps and vaccine escape.</title>
        <authorList>
            <person name="Barnes A.C."/>
            <person name="Silayeva O."/>
        </authorList>
    </citation>
    <scope>NUCLEOTIDE SEQUENCE [LARGE SCALE GENOMIC DNA]</scope>
    <source>
        <strain evidence="14 15">QMA0445</strain>
    </source>
</reference>
<dbReference type="SUPFAM" id="SSF53686">
    <property type="entry name" value="Tryptophan synthase beta subunit-like PLP-dependent enzymes"/>
    <property type="match status" value="1"/>
</dbReference>
<evidence type="ECO:0000313" key="15">
    <source>
        <dbReference type="Proteomes" id="UP000269148"/>
    </source>
</evidence>
<comment type="similarity">
    <text evidence="3 12">Belongs to the cysteine synthase/cystathionine beta-synthase family.</text>
</comment>
<dbReference type="STRING" id="1346.BMF34_07730"/>
<keyword evidence="8 12" id="KW-0198">Cysteine biosynthesis</keyword>
<comment type="caution">
    <text evidence="14">The sequence shown here is derived from an EMBL/GenBank/DDBJ whole genome shotgun (WGS) entry which is preliminary data.</text>
</comment>
<evidence type="ECO:0000256" key="3">
    <source>
        <dbReference type="ARBA" id="ARBA00007103"/>
    </source>
</evidence>
<dbReference type="CDD" id="cd01561">
    <property type="entry name" value="CBS_like"/>
    <property type="match status" value="1"/>
</dbReference>
<keyword evidence="6 12" id="KW-0808">Transferase</keyword>
<name>A0A3L8G8Q4_STRIN</name>
<dbReference type="NCBIfam" id="TIGR01139">
    <property type="entry name" value="cysK"/>
    <property type="match status" value="1"/>
</dbReference>
<dbReference type="EC" id="2.5.1.47" evidence="4 12"/>
<dbReference type="PROSITE" id="PS00901">
    <property type="entry name" value="CYS_SYNTHASE"/>
    <property type="match status" value="1"/>
</dbReference>
<dbReference type="RefSeq" id="WP_121792077.1">
    <property type="nucleotide sequence ID" value="NZ_QLQC01000074.1"/>
</dbReference>
<evidence type="ECO:0000256" key="7">
    <source>
        <dbReference type="ARBA" id="ARBA00022898"/>
    </source>
</evidence>
<dbReference type="Gene3D" id="3.40.50.1100">
    <property type="match status" value="2"/>
</dbReference>
<feature type="binding site" evidence="10">
    <location>
        <position position="278"/>
    </location>
    <ligand>
        <name>pyridoxal 5'-phosphate</name>
        <dbReference type="ChEBI" id="CHEBI:597326"/>
    </ligand>
</feature>
<dbReference type="InterPro" id="IPR050214">
    <property type="entry name" value="Cys_Synth/Cystath_Beta-Synth"/>
</dbReference>
<evidence type="ECO:0000256" key="8">
    <source>
        <dbReference type="ARBA" id="ARBA00023192"/>
    </source>
</evidence>
<sequence length="319" mass="34035">MRRTCLFCCTSFYNAGKTITELIGKTPIISLNHLVTDQMADVYVKMESFNPGSSVKDRIALAMIEKAEADGILQRGDTIVEPTSGNTGIGLAWVGAAKGYKVLIVMPETMSIERRQLIQAYGAQLVLTPGDQGMKGAIEKANQLAKELNAFLPMQFENPSNPAIHETTTGPEIIQAFEEIGLDAFVAGVGTGGTISGVSHVLKNKFPNLEVYAVEANESAILSGEQPGPHKIQGISAGFIPKTLDTKSYDHIVRVTSENALETGRLVGAKEGFLVGISAGAAIDAALQVAKKLGEGKKVLAILPDTGERYLSTELFQNK</sequence>
<feature type="binding site" evidence="10">
    <location>
        <begin position="190"/>
        <end position="194"/>
    </location>
    <ligand>
        <name>pyridoxal 5'-phosphate</name>
        <dbReference type="ChEBI" id="CHEBI:597326"/>
    </ligand>
</feature>
<keyword evidence="5 12" id="KW-0028">Amino-acid biosynthesis</keyword>
<dbReference type="GO" id="GO:0004124">
    <property type="term" value="F:cysteine synthase activity"/>
    <property type="evidence" value="ECO:0007669"/>
    <property type="project" value="UniProtKB-UniRule"/>
</dbReference>
<evidence type="ECO:0000256" key="4">
    <source>
        <dbReference type="ARBA" id="ARBA00012681"/>
    </source>
</evidence>
<dbReference type="InterPro" id="IPR001216">
    <property type="entry name" value="P-phosphate_BS"/>
</dbReference>
<dbReference type="OrthoDB" id="9808024at2"/>
<dbReference type="NCBIfam" id="TIGR01136">
    <property type="entry name" value="cysKM"/>
    <property type="match status" value="1"/>
</dbReference>
<dbReference type="InterPro" id="IPR005859">
    <property type="entry name" value="CysK"/>
</dbReference>
<dbReference type="AlphaFoldDB" id="A0A3L8G8Q4"/>
<evidence type="ECO:0000259" key="13">
    <source>
        <dbReference type="Pfam" id="PF00291"/>
    </source>
</evidence>
<evidence type="ECO:0000313" key="14">
    <source>
        <dbReference type="EMBL" id="RLU55785.1"/>
    </source>
</evidence>
<evidence type="ECO:0000256" key="12">
    <source>
        <dbReference type="RuleBase" id="RU003985"/>
    </source>
</evidence>
<dbReference type="InterPro" id="IPR005856">
    <property type="entry name" value="Cys_synth"/>
</dbReference>
<proteinExistence type="inferred from homology"/>
<evidence type="ECO:0000256" key="6">
    <source>
        <dbReference type="ARBA" id="ARBA00022679"/>
    </source>
</evidence>
<dbReference type="PANTHER" id="PTHR10314">
    <property type="entry name" value="CYSTATHIONINE BETA-SYNTHASE"/>
    <property type="match status" value="1"/>
</dbReference>
<dbReference type="InterPro" id="IPR001926">
    <property type="entry name" value="TrpB-like_PALP"/>
</dbReference>
<protein>
    <recommendedName>
        <fullName evidence="4 12">Cysteine synthase</fullName>
        <ecNumber evidence="4 12">2.5.1.47</ecNumber>
    </recommendedName>
</protein>
<evidence type="ECO:0000256" key="1">
    <source>
        <dbReference type="ARBA" id="ARBA00001933"/>
    </source>
</evidence>
<comment type="pathway">
    <text evidence="2">Amino-acid biosynthesis; L-cysteine biosynthesis; L-cysteine from L-serine: step 2/2.</text>
</comment>
<dbReference type="FunFam" id="3.40.50.1100:FF:000006">
    <property type="entry name" value="Cysteine synthase"/>
    <property type="match status" value="1"/>
</dbReference>
<gene>
    <name evidence="14" type="primary">cysK</name>
    <name evidence="14" type="ORF">DIY07_07840</name>
</gene>
<dbReference type="InterPro" id="IPR036052">
    <property type="entry name" value="TrpB-like_PALP_sf"/>
</dbReference>
<evidence type="ECO:0000256" key="9">
    <source>
        <dbReference type="ARBA" id="ARBA00047931"/>
    </source>
</evidence>
<evidence type="ECO:0000256" key="11">
    <source>
        <dbReference type="PIRSR" id="PIRSR605856-51"/>
    </source>
</evidence>
<evidence type="ECO:0000256" key="2">
    <source>
        <dbReference type="ARBA" id="ARBA00004962"/>
    </source>
</evidence>
<dbReference type="GO" id="GO:0006535">
    <property type="term" value="P:cysteine biosynthetic process from serine"/>
    <property type="evidence" value="ECO:0007669"/>
    <property type="project" value="UniProtKB-UniRule"/>
</dbReference>
<dbReference type="Proteomes" id="UP000269148">
    <property type="component" value="Unassembled WGS sequence"/>
</dbReference>
<feature type="modified residue" description="N6-(pyridoxal phosphate)lysine" evidence="11">
    <location>
        <position position="56"/>
    </location>
</feature>
<organism evidence="14 15">
    <name type="scientific">Streptococcus iniae</name>
    <name type="common">Streptococcus shiloi</name>
    <dbReference type="NCBI Taxonomy" id="1346"/>
    <lineage>
        <taxon>Bacteria</taxon>
        <taxon>Bacillati</taxon>
        <taxon>Bacillota</taxon>
        <taxon>Bacilli</taxon>
        <taxon>Lactobacillales</taxon>
        <taxon>Streptococcaceae</taxon>
        <taxon>Streptococcus</taxon>
    </lineage>
</organism>
<keyword evidence="7 10" id="KW-0663">Pyridoxal phosphate</keyword>
<dbReference type="UniPathway" id="UPA00136">
    <property type="reaction ID" value="UER00200"/>
</dbReference>
<feature type="domain" description="Tryptophan synthase beta chain-like PALP" evidence="13">
    <location>
        <begin position="19"/>
        <end position="305"/>
    </location>
</feature>
<dbReference type="Pfam" id="PF00291">
    <property type="entry name" value="PALP"/>
    <property type="match status" value="1"/>
</dbReference>
<accession>A0A3L8G8Q4</accession>
<comment type="catalytic activity">
    <reaction evidence="9 12">
        <text>O-acetyl-L-serine + hydrogen sulfide = L-cysteine + acetate</text>
        <dbReference type="Rhea" id="RHEA:14829"/>
        <dbReference type="ChEBI" id="CHEBI:29919"/>
        <dbReference type="ChEBI" id="CHEBI:30089"/>
        <dbReference type="ChEBI" id="CHEBI:35235"/>
        <dbReference type="ChEBI" id="CHEBI:58340"/>
        <dbReference type="EC" id="2.5.1.47"/>
    </reaction>
</comment>
<dbReference type="EMBL" id="QLQD01000071">
    <property type="protein sequence ID" value="RLU55785.1"/>
    <property type="molecule type" value="Genomic_DNA"/>
</dbReference>
<feature type="binding site" evidence="10">
    <location>
        <position position="86"/>
    </location>
    <ligand>
        <name>pyridoxal 5'-phosphate</name>
        <dbReference type="ChEBI" id="CHEBI:597326"/>
    </ligand>
</feature>
<comment type="cofactor">
    <cofactor evidence="1 10 12">
        <name>pyridoxal 5'-phosphate</name>
        <dbReference type="ChEBI" id="CHEBI:597326"/>
    </cofactor>
</comment>
<evidence type="ECO:0000256" key="5">
    <source>
        <dbReference type="ARBA" id="ARBA00022605"/>
    </source>
</evidence>
<evidence type="ECO:0000256" key="10">
    <source>
        <dbReference type="PIRSR" id="PIRSR605856-50"/>
    </source>
</evidence>